<sequence length="136" mass="14750">MYARILVAVDLAKPDRARQVLAQAQKLCDPDGTIRLLHILSGPVTLKLRATAMAGLLALSGGADPRILPVLRDGPVEAQIRAMAEEDRVDLVMLASRLPGMPKFLHDSSATELTRHSTISVLLAQTPNPERNPHHV</sequence>
<accession>A0ABT0M1A5</accession>
<evidence type="ECO:0000313" key="2">
    <source>
        <dbReference type="EMBL" id="MCL1628641.1"/>
    </source>
</evidence>
<dbReference type="InterPro" id="IPR014729">
    <property type="entry name" value="Rossmann-like_a/b/a_fold"/>
</dbReference>
<dbReference type="CDD" id="cd00293">
    <property type="entry name" value="USP-like"/>
    <property type="match status" value="1"/>
</dbReference>
<dbReference type="Pfam" id="PF00582">
    <property type="entry name" value="Usp"/>
    <property type="match status" value="1"/>
</dbReference>
<dbReference type="SUPFAM" id="SSF52402">
    <property type="entry name" value="Adenine nucleotide alpha hydrolases-like"/>
    <property type="match status" value="1"/>
</dbReference>
<dbReference type="Proteomes" id="UP001202550">
    <property type="component" value="Unassembled WGS sequence"/>
</dbReference>
<proteinExistence type="predicted"/>
<dbReference type="EMBL" id="JALZWP010000006">
    <property type="protein sequence ID" value="MCL1628641.1"/>
    <property type="molecule type" value="Genomic_DNA"/>
</dbReference>
<gene>
    <name evidence="2" type="ORF">M3N55_07845</name>
</gene>
<protein>
    <submittedName>
        <fullName evidence="2">Universal stress protein</fullName>
    </submittedName>
</protein>
<dbReference type="RefSeq" id="WP_249057977.1">
    <property type="nucleotide sequence ID" value="NZ_JALZWP010000006.1"/>
</dbReference>
<evidence type="ECO:0000259" key="1">
    <source>
        <dbReference type="Pfam" id="PF00582"/>
    </source>
</evidence>
<dbReference type="Gene3D" id="3.40.50.620">
    <property type="entry name" value="HUPs"/>
    <property type="match status" value="1"/>
</dbReference>
<feature type="domain" description="UspA" evidence="1">
    <location>
        <begin position="1"/>
        <end position="123"/>
    </location>
</feature>
<reference evidence="2 3" key="1">
    <citation type="submission" date="2022-05" db="EMBL/GenBank/DDBJ databases">
        <title>Seasonal and diel survey of microbial diversity of the Tyrrhenian coast.</title>
        <authorList>
            <person name="Gattoni G."/>
            <person name="Corral P."/>
        </authorList>
    </citation>
    <scope>NUCLEOTIDE SEQUENCE [LARGE SCALE GENOMIC DNA]</scope>
    <source>
        <strain evidence="2 3">V10</strain>
    </source>
</reference>
<name>A0ABT0M1A5_9RHOB</name>
<dbReference type="InterPro" id="IPR006016">
    <property type="entry name" value="UspA"/>
</dbReference>
<keyword evidence="3" id="KW-1185">Reference proteome</keyword>
<evidence type="ECO:0000313" key="3">
    <source>
        <dbReference type="Proteomes" id="UP001202550"/>
    </source>
</evidence>
<organism evidence="2 3">
    <name type="scientific">Roseinatronobacter domitianus</name>
    <dbReference type="NCBI Taxonomy" id="2940293"/>
    <lineage>
        <taxon>Bacteria</taxon>
        <taxon>Pseudomonadati</taxon>
        <taxon>Pseudomonadota</taxon>
        <taxon>Alphaproteobacteria</taxon>
        <taxon>Rhodobacterales</taxon>
        <taxon>Paracoccaceae</taxon>
        <taxon>Roseinatronobacter</taxon>
    </lineage>
</organism>
<comment type="caution">
    <text evidence="2">The sequence shown here is derived from an EMBL/GenBank/DDBJ whole genome shotgun (WGS) entry which is preliminary data.</text>
</comment>